<reference evidence="1" key="1">
    <citation type="submission" date="2014-09" db="EMBL/GenBank/DDBJ databases">
        <authorList>
            <person name="Magalhaes I.L.F."/>
            <person name="Oliveira U."/>
            <person name="Santos F.R."/>
            <person name="Vidigal T.H.D.A."/>
            <person name="Brescovit A.D."/>
            <person name="Santos A.J."/>
        </authorList>
    </citation>
    <scope>NUCLEOTIDE SEQUENCE</scope>
    <source>
        <tissue evidence="1">Shoot tissue taken approximately 20 cm above the soil surface</tissue>
    </source>
</reference>
<name>A0A0A9F1M9_ARUDO</name>
<evidence type="ECO:0000313" key="1">
    <source>
        <dbReference type="EMBL" id="JAE05089.1"/>
    </source>
</evidence>
<protein>
    <submittedName>
        <fullName evidence="1">Uncharacterized protein</fullName>
    </submittedName>
</protein>
<dbReference type="EMBL" id="GBRH01192807">
    <property type="protein sequence ID" value="JAE05089.1"/>
    <property type="molecule type" value="Transcribed_RNA"/>
</dbReference>
<proteinExistence type="predicted"/>
<sequence>MSMLNTGVRASELMAALYRTARRASQACTCSLPSLTPLSKDSKITSGSTLS</sequence>
<reference evidence="1" key="2">
    <citation type="journal article" date="2015" name="Data Brief">
        <title>Shoot transcriptome of the giant reed, Arundo donax.</title>
        <authorList>
            <person name="Barrero R.A."/>
            <person name="Guerrero F.D."/>
            <person name="Moolhuijzen P."/>
            <person name="Goolsby J.A."/>
            <person name="Tidwell J."/>
            <person name="Bellgard S.E."/>
            <person name="Bellgard M.I."/>
        </authorList>
    </citation>
    <scope>NUCLEOTIDE SEQUENCE</scope>
    <source>
        <tissue evidence="1">Shoot tissue taken approximately 20 cm above the soil surface</tissue>
    </source>
</reference>
<dbReference type="AlphaFoldDB" id="A0A0A9F1M9"/>
<organism evidence="1">
    <name type="scientific">Arundo donax</name>
    <name type="common">Giant reed</name>
    <name type="synonym">Donax arundinaceus</name>
    <dbReference type="NCBI Taxonomy" id="35708"/>
    <lineage>
        <taxon>Eukaryota</taxon>
        <taxon>Viridiplantae</taxon>
        <taxon>Streptophyta</taxon>
        <taxon>Embryophyta</taxon>
        <taxon>Tracheophyta</taxon>
        <taxon>Spermatophyta</taxon>
        <taxon>Magnoliopsida</taxon>
        <taxon>Liliopsida</taxon>
        <taxon>Poales</taxon>
        <taxon>Poaceae</taxon>
        <taxon>PACMAD clade</taxon>
        <taxon>Arundinoideae</taxon>
        <taxon>Arundineae</taxon>
        <taxon>Arundo</taxon>
    </lineage>
</organism>
<accession>A0A0A9F1M9</accession>